<evidence type="ECO:0000256" key="5">
    <source>
        <dbReference type="ARBA" id="ARBA00022989"/>
    </source>
</evidence>
<dbReference type="GO" id="GO:0005886">
    <property type="term" value="C:plasma membrane"/>
    <property type="evidence" value="ECO:0007669"/>
    <property type="project" value="UniProtKB-SubCell"/>
</dbReference>
<dbReference type="OrthoDB" id="9815217at2"/>
<gene>
    <name evidence="10" type="primary">motB</name>
    <name evidence="10" type="ORF">EW093_15420</name>
</gene>
<proteinExistence type="inferred from homology"/>
<dbReference type="PROSITE" id="PS51123">
    <property type="entry name" value="OMPA_2"/>
    <property type="match status" value="1"/>
</dbReference>
<reference evidence="10 11" key="1">
    <citation type="submission" date="2019-02" db="EMBL/GenBank/DDBJ databases">
        <authorList>
            <person name="Fomenkov A."/>
            <person name="Dubinina G."/>
            <person name="Grabovich M."/>
            <person name="Vincze T."/>
            <person name="Roberts R.J."/>
        </authorList>
    </citation>
    <scope>NUCLEOTIDE SEQUENCE [LARGE SCALE GENOMIC DNA]</scope>
    <source>
        <strain evidence="10 11">P</strain>
    </source>
</reference>
<feature type="domain" description="OmpA-like" evidence="9">
    <location>
        <begin position="117"/>
        <end position="242"/>
    </location>
</feature>
<dbReference type="CDD" id="cd07185">
    <property type="entry name" value="OmpA_C-like"/>
    <property type="match status" value="1"/>
</dbReference>
<dbReference type="InterPro" id="IPR025713">
    <property type="entry name" value="MotB-like_N_dom"/>
</dbReference>
<dbReference type="RefSeq" id="WP_149569256.1">
    <property type="nucleotide sequence ID" value="NZ_CP035807.1"/>
</dbReference>
<keyword evidence="11" id="KW-1185">Reference proteome</keyword>
<comment type="similarity">
    <text evidence="2">Belongs to the MotB family.</text>
</comment>
<evidence type="ECO:0000256" key="1">
    <source>
        <dbReference type="ARBA" id="ARBA00004162"/>
    </source>
</evidence>
<evidence type="ECO:0000256" key="7">
    <source>
        <dbReference type="PROSITE-ProRule" id="PRU00473"/>
    </source>
</evidence>
<keyword evidence="10" id="KW-0969">Cilium</keyword>
<evidence type="ECO:0000313" key="11">
    <source>
        <dbReference type="Proteomes" id="UP000323824"/>
    </source>
</evidence>
<keyword evidence="10" id="KW-0282">Flagellum</keyword>
<evidence type="ECO:0000259" key="9">
    <source>
        <dbReference type="PROSITE" id="PS51123"/>
    </source>
</evidence>
<dbReference type="InterPro" id="IPR036737">
    <property type="entry name" value="OmpA-like_sf"/>
</dbReference>
<dbReference type="InterPro" id="IPR006665">
    <property type="entry name" value="OmpA-like"/>
</dbReference>
<protein>
    <submittedName>
        <fullName evidence="10">Flagellar motor protein MotB</fullName>
    </submittedName>
</protein>
<keyword evidence="3" id="KW-1003">Cell membrane</keyword>
<keyword evidence="4 8" id="KW-0812">Transmembrane</keyword>
<keyword evidence="5 8" id="KW-1133">Transmembrane helix</keyword>
<dbReference type="PANTHER" id="PTHR30329:SF21">
    <property type="entry name" value="LIPOPROTEIN YIAD-RELATED"/>
    <property type="match status" value="1"/>
</dbReference>
<dbReference type="Proteomes" id="UP000323824">
    <property type="component" value="Chromosome"/>
</dbReference>
<evidence type="ECO:0000256" key="6">
    <source>
        <dbReference type="ARBA" id="ARBA00023136"/>
    </source>
</evidence>
<evidence type="ECO:0000256" key="3">
    <source>
        <dbReference type="ARBA" id="ARBA00022475"/>
    </source>
</evidence>
<evidence type="ECO:0000256" key="4">
    <source>
        <dbReference type="ARBA" id="ARBA00022692"/>
    </source>
</evidence>
<keyword evidence="6 7" id="KW-0472">Membrane</keyword>
<dbReference type="KEGG" id="sper:EW093_15420"/>
<dbReference type="SUPFAM" id="SSF103088">
    <property type="entry name" value="OmpA-like"/>
    <property type="match status" value="1"/>
</dbReference>
<sequence>MADPEQKKCPKCEDGAPAWLATYGDMVTLLMCFFVILMNPEAIDGARLELILASFTGLGPLEGGNTLEVGNLAELGNSVMTLPSTAKGRGLDKARQSAVSLFSPEIKSKQVMIKEDERGLVISLAGDSFFRPASAEVDIERSRETLKKAADLLSSSLLSDRKFRIEGHTDSGAVDPNGKWPSNWELASARSNNVLKYLVEFGSDESQFSTASFADTVPVDTSGTPEGDAYNRRVEIVVLADGHL</sequence>
<reference evidence="10 11" key="2">
    <citation type="submission" date="2019-09" db="EMBL/GenBank/DDBJ databases">
        <title>Complete Genome Sequence and Methylome Analysis of free living Spirochaetas.</title>
        <authorList>
            <person name="Leshcheva N."/>
            <person name="Mikheeva N."/>
        </authorList>
    </citation>
    <scope>NUCLEOTIDE SEQUENCE [LARGE SCALE GENOMIC DNA]</scope>
    <source>
        <strain evidence="10 11">P</strain>
    </source>
</reference>
<dbReference type="Gene3D" id="3.30.1330.60">
    <property type="entry name" value="OmpA-like domain"/>
    <property type="match status" value="1"/>
</dbReference>
<dbReference type="AlphaFoldDB" id="A0A5C1QIE4"/>
<dbReference type="Pfam" id="PF13677">
    <property type="entry name" value="MotB_plug"/>
    <property type="match status" value="1"/>
</dbReference>
<dbReference type="NCBIfam" id="NF005195">
    <property type="entry name" value="PRK06667.1"/>
    <property type="match status" value="1"/>
</dbReference>
<dbReference type="InterPro" id="IPR050330">
    <property type="entry name" value="Bact_OuterMem_StrucFunc"/>
</dbReference>
<evidence type="ECO:0000313" key="10">
    <source>
        <dbReference type="EMBL" id="QEN06022.1"/>
    </source>
</evidence>
<evidence type="ECO:0000256" key="8">
    <source>
        <dbReference type="SAM" id="Phobius"/>
    </source>
</evidence>
<evidence type="ECO:0000256" key="2">
    <source>
        <dbReference type="ARBA" id="ARBA00008914"/>
    </source>
</evidence>
<feature type="transmembrane region" description="Helical" evidence="8">
    <location>
        <begin position="20"/>
        <end position="38"/>
    </location>
</feature>
<dbReference type="Pfam" id="PF00691">
    <property type="entry name" value="OmpA"/>
    <property type="match status" value="1"/>
</dbReference>
<accession>A0A5C1QIE4</accession>
<dbReference type="PANTHER" id="PTHR30329">
    <property type="entry name" value="STATOR ELEMENT OF FLAGELLAR MOTOR COMPLEX"/>
    <property type="match status" value="1"/>
</dbReference>
<name>A0A5C1QIE4_9SPIO</name>
<keyword evidence="10" id="KW-0966">Cell projection</keyword>
<organism evidence="10 11">
    <name type="scientific">Thiospirochaeta perfilievii</name>
    <dbReference type="NCBI Taxonomy" id="252967"/>
    <lineage>
        <taxon>Bacteria</taxon>
        <taxon>Pseudomonadati</taxon>
        <taxon>Spirochaetota</taxon>
        <taxon>Spirochaetia</taxon>
        <taxon>Spirochaetales</taxon>
        <taxon>Spirochaetaceae</taxon>
        <taxon>Thiospirochaeta</taxon>
    </lineage>
</organism>
<dbReference type="EMBL" id="CP035807">
    <property type="protein sequence ID" value="QEN06022.1"/>
    <property type="molecule type" value="Genomic_DNA"/>
</dbReference>
<comment type="subcellular location">
    <subcellularLocation>
        <location evidence="1">Cell membrane</location>
        <topology evidence="1">Single-pass membrane protein</topology>
    </subcellularLocation>
</comment>